<reference evidence="2 3" key="1">
    <citation type="submission" date="2019-03" db="EMBL/GenBank/DDBJ databases">
        <title>Genomics of glacier-inhabiting Cryobacterium strains.</title>
        <authorList>
            <person name="Liu Q."/>
            <person name="Xin Y.-H."/>
        </authorList>
    </citation>
    <scope>NUCLEOTIDE SEQUENCE [LARGE SCALE GENOMIC DNA]</scope>
    <source>
        <strain evidence="2 3">MDB2-B</strain>
    </source>
</reference>
<organism evidence="2 3">
    <name type="scientific">Cryobacterium algoricola</name>
    <dbReference type="NCBI Taxonomy" id="1259183"/>
    <lineage>
        <taxon>Bacteria</taxon>
        <taxon>Bacillati</taxon>
        <taxon>Actinomycetota</taxon>
        <taxon>Actinomycetes</taxon>
        <taxon>Micrococcales</taxon>
        <taxon>Microbacteriaceae</taxon>
        <taxon>Cryobacterium</taxon>
    </lineage>
</organism>
<dbReference type="RefSeq" id="WP_134531733.1">
    <property type="nucleotide sequence ID" value="NZ_SOFG01000004.1"/>
</dbReference>
<protein>
    <submittedName>
        <fullName evidence="2">Uncharacterized protein</fullName>
    </submittedName>
</protein>
<dbReference type="Proteomes" id="UP000297608">
    <property type="component" value="Unassembled WGS sequence"/>
</dbReference>
<keyword evidence="3" id="KW-1185">Reference proteome</keyword>
<comment type="caution">
    <text evidence="2">The sequence shown here is derived from an EMBL/GenBank/DDBJ whole genome shotgun (WGS) entry which is preliminary data.</text>
</comment>
<feature type="transmembrane region" description="Helical" evidence="1">
    <location>
        <begin position="50"/>
        <end position="70"/>
    </location>
</feature>
<feature type="transmembrane region" description="Helical" evidence="1">
    <location>
        <begin position="7"/>
        <end position="30"/>
    </location>
</feature>
<evidence type="ECO:0000313" key="2">
    <source>
        <dbReference type="EMBL" id="TFB90136.1"/>
    </source>
</evidence>
<sequence length="160" mass="16712">MGARSRLNVVAGILVGVAFVSSYFACWLLLSPVSRAAKCWVQLEDAPTSVFVAVVLGIGGCLLWIAARIVARGQAAAHGISIATYFTVPALVVCLLPFVVVGAYPPSEAGLESDCVRGQPSGIIISSAALLPLITILIVAIVFRPPTKPTSRVDADPRQN</sequence>
<evidence type="ECO:0000256" key="1">
    <source>
        <dbReference type="SAM" id="Phobius"/>
    </source>
</evidence>
<keyword evidence="1" id="KW-0812">Transmembrane</keyword>
<feature type="transmembrane region" description="Helical" evidence="1">
    <location>
        <begin position="82"/>
        <end position="103"/>
    </location>
</feature>
<evidence type="ECO:0000313" key="3">
    <source>
        <dbReference type="Proteomes" id="UP000297608"/>
    </source>
</evidence>
<gene>
    <name evidence="2" type="ORF">E3O44_00520</name>
</gene>
<dbReference type="EMBL" id="SOFG01000004">
    <property type="protein sequence ID" value="TFB90136.1"/>
    <property type="molecule type" value="Genomic_DNA"/>
</dbReference>
<accession>A0ABY2IFB1</accession>
<feature type="transmembrane region" description="Helical" evidence="1">
    <location>
        <begin position="123"/>
        <end position="143"/>
    </location>
</feature>
<keyword evidence="1" id="KW-0472">Membrane</keyword>
<keyword evidence="1" id="KW-1133">Transmembrane helix</keyword>
<proteinExistence type="predicted"/>
<name>A0ABY2IFB1_9MICO</name>